<evidence type="ECO:0000259" key="1">
    <source>
        <dbReference type="Pfam" id="PF06983"/>
    </source>
</evidence>
<feature type="domain" description="PhnB-like" evidence="1">
    <location>
        <begin position="3"/>
        <end position="117"/>
    </location>
</feature>
<dbReference type="GO" id="GO:0032259">
    <property type="term" value="P:methylation"/>
    <property type="evidence" value="ECO:0007669"/>
    <property type="project" value="UniProtKB-KW"/>
</dbReference>
<gene>
    <name evidence="2" type="ORF">DFR29_107137</name>
</gene>
<dbReference type="SUPFAM" id="SSF54593">
    <property type="entry name" value="Glyoxalase/Bleomycin resistance protein/Dihydroxybiphenyl dioxygenase"/>
    <property type="match status" value="1"/>
</dbReference>
<dbReference type="PANTHER" id="PTHR33990:SF2">
    <property type="entry name" value="PHNB-LIKE DOMAIN-CONTAINING PROTEIN"/>
    <property type="match status" value="1"/>
</dbReference>
<keyword evidence="2" id="KW-0830">Ubiquinone</keyword>
<keyword evidence="2" id="KW-0808">Transferase</keyword>
<comment type="caution">
    <text evidence="2">The sequence shown here is derived from an EMBL/GenBank/DDBJ whole genome shotgun (WGS) entry which is preliminary data.</text>
</comment>
<evidence type="ECO:0000313" key="3">
    <source>
        <dbReference type="Proteomes" id="UP000295293"/>
    </source>
</evidence>
<evidence type="ECO:0000313" key="2">
    <source>
        <dbReference type="EMBL" id="TDR43129.1"/>
    </source>
</evidence>
<dbReference type="AlphaFoldDB" id="A0A4V3DM65"/>
<dbReference type="Proteomes" id="UP000295293">
    <property type="component" value="Unassembled WGS sequence"/>
</dbReference>
<dbReference type="InterPro" id="IPR009725">
    <property type="entry name" value="3_dmu_93_MTrfase"/>
</dbReference>
<proteinExistence type="predicted"/>
<reference evidence="2 3" key="1">
    <citation type="submission" date="2019-03" db="EMBL/GenBank/DDBJ databases">
        <title>Genomic Encyclopedia of Type Strains, Phase IV (KMG-IV): sequencing the most valuable type-strain genomes for metagenomic binning, comparative biology and taxonomic classification.</title>
        <authorList>
            <person name="Goeker M."/>
        </authorList>
    </citation>
    <scope>NUCLEOTIDE SEQUENCE [LARGE SCALE GENOMIC DNA]</scope>
    <source>
        <strain evidence="2 3">DSM 21667</strain>
    </source>
</reference>
<dbReference type="GO" id="GO:0008168">
    <property type="term" value="F:methyltransferase activity"/>
    <property type="evidence" value="ECO:0007669"/>
    <property type="project" value="UniProtKB-KW"/>
</dbReference>
<dbReference type="PANTHER" id="PTHR33990">
    <property type="entry name" value="PROTEIN YJDN-RELATED"/>
    <property type="match status" value="1"/>
</dbReference>
<organism evidence="2 3">
    <name type="scientific">Tahibacter aquaticus</name>
    <dbReference type="NCBI Taxonomy" id="520092"/>
    <lineage>
        <taxon>Bacteria</taxon>
        <taxon>Pseudomonadati</taxon>
        <taxon>Pseudomonadota</taxon>
        <taxon>Gammaproteobacteria</taxon>
        <taxon>Lysobacterales</taxon>
        <taxon>Rhodanobacteraceae</taxon>
        <taxon>Tahibacter</taxon>
    </lineage>
</organism>
<dbReference type="InterPro" id="IPR029068">
    <property type="entry name" value="Glyas_Bleomycin-R_OHBP_Dase"/>
</dbReference>
<dbReference type="OrthoDB" id="5293819at2"/>
<name>A0A4V3DM65_9GAMM</name>
<protein>
    <submittedName>
        <fullName evidence="2">Putative 3-demethylubiquinone-9 3-methyltransferase (Glyoxalase superfamily)</fullName>
    </submittedName>
</protein>
<dbReference type="Pfam" id="PF06983">
    <property type="entry name" value="3-dmu-9_3-mt"/>
    <property type="match status" value="1"/>
</dbReference>
<keyword evidence="3" id="KW-1185">Reference proteome</keyword>
<dbReference type="PIRSF" id="PIRSF021700">
    <property type="entry name" value="3_dmu_93_MTrfase"/>
    <property type="match status" value="1"/>
</dbReference>
<sequence>MQTISTCLWFDFNAEEAVAFYLGIFRNSRVRRTLYYGDETPAHTGKVLLIQFELAGQEFEALNGGPQFPFSEAVSLVVKCDSQEEVDDYWQQLVAGGGHPVQCGWLKDRFGFNWQIVPRELAGLLADRDRARASRVMQAMLKMIKIDITELRAAATRQ</sequence>
<dbReference type="RefSeq" id="WP_133819043.1">
    <property type="nucleotide sequence ID" value="NZ_SNZH01000007.1"/>
</dbReference>
<keyword evidence="2" id="KW-0489">Methyltransferase</keyword>
<dbReference type="InterPro" id="IPR028973">
    <property type="entry name" value="PhnB-like"/>
</dbReference>
<dbReference type="EMBL" id="SNZH01000007">
    <property type="protein sequence ID" value="TDR43129.1"/>
    <property type="molecule type" value="Genomic_DNA"/>
</dbReference>
<dbReference type="CDD" id="cd06588">
    <property type="entry name" value="PhnB_like"/>
    <property type="match status" value="1"/>
</dbReference>
<dbReference type="Gene3D" id="3.10.180.10">
    <property type="entry name" value="2,3-Dihydroxybiphenyl 1,2-Dioxygenase, domain 1"/>
    <property type="match status" value="1"/>
</dbReference>
<accession>A0A4V3DM65</accession>